<evidence type="ECO:0000256" key="1">
    <source>
        <dbReference type="SAM" id="Coils"/>
    </source>
</evidence>
<reference evidence="2" key="1">
    <citation type="submission" date="2023-06" db="EMBL/GenBank/DDBJ databases">
        <authorList>
            <consortium name="Lawrence Berkeley National Laboratory"/>
            <person name="Ahrendt S."/>
            <person name="Sahu N."/>
            <person name="Indic B."/>
            <person name="Wong-Bajracharya J."/>
            <person name="Merenyi Z."/>
            <person name="Ke H.-M."/>
            <person name="Monk M."/>
            <person name="Kocsube S."/>
            <person name="Drula E."/>
            <person name="Lipzen A."/>
            <person name="Balint B."/>
            <person name="Henrissat B."/>
            <person name="Andreopoulos B."/>
            <person name="Martin F.M."/>
            <person name="Harder C.B."/>
            <person name="Rigling D."/>
            <person name="Ford K.L."/>
            <person name="Foster G.D."/>
            <person name="Pangilinan J."/>
            <person name="Papanicolaou A."/>
            <person name="Barry K."/>
            <person name="LaButti K."/>
            <person name="Viragh M."/>
            <person name="Koriabine M."/>
            <person name="Yan M."/>
            <person name="Riley R."/>
            <person name="Champramary S."/>
            <person name="Plett K.L."/>
            <person name="Tsai I.J."/>
            <person name="Slot J."/>
            <person name="Sipos G."/>
            <person name="Plett J."/>
            <person name="Nagy L.G."/>
            <person name="Grigoriev I.V."/>
        </authorList>
    </citation>
    <scope>NUCLEOTIDE SEQUENCE</scope>
    <source>
        <strain evidence="2">CCBAS 213</strain>
    </source>
</reference>
<dbReference type="GeneID" id="85349606"/>
<keyword evidence="3" id="KW-1185">Reference proteome</keyword>
<feature type="coiled-coil region" evidence="1">
    <location>
        <begin position="58"/>
        <end position="85"/>
    </location>
</feature>
<comment type="caution">
    <text evidence="2">The sequence shown here is derived from an EMBL/GenBank/DDBJ whole genome shotgun (WGS) entry which is preliminary data.</text>
</comment>
<accession>A0AA39NC62</accession>
<dbReference type="Proteomes" id="UP001175211">
    <property type="component" value="Unassembled WGS sequence"/>
</dbReference>
<sequence>MSPQGISPESSSYTISIFPASFDVGPTPSIFSYPDLARLAKCNDPPLPAEETALKRIISESETHLAILQQEIDSITETSENLGAQLSCFSAAGTKAALVEKYRDTEDSIRAAKDLFNPVRHLPVEILHHIFVFVVEFPPPKVWDEGSHCWKIQHEKTSLWDLELVSKAWGSALLSCSDAWSYICLKDTDRFERTANSSAFRGLLRQVERSKPRPLSVSIHQSSRRGIPDLLVATLVHFANRIVTLQLALGIVVLQDLYPLRFFLLSLQNLSIISTIPGLNVAALGVFDAFSSAPLRSLELWQVSSPGAFVISWPRIRRYKHQYRYPQGFWRPLSHDALWQTSRLSDVEEYEISCTELSQHQVQVPELLDMITLPKLHTLRMLASQSKGFETLPLLLDHMTTPSLARVTMQAFEQLENPALYAVPSLFRLFHRSHCSITYLDLSDVRVSEADMETLFHLEFVHQALQELHLSNVGSDCFTDGFLSSLQYTEPAICPLPSLHTLHLRGRCNFGPQRFVETIASRCMQEGNQSPARMQNVQLVWALEPGQLDHCQYIHEELAPYQRSGLSLEVSSVQVFQIAG</sequence>
<dbReference type="EMBL" id="JAUEPS010000008">
    <property type="protein sequence ID" value="KAK0462937.1"/>
    <property type="molecule type" value="Genomic_DNA"/>
</dbReference>
<dbReference type="Gene3D" id="3.80.10.10">
    <property type="entry name" value="Ribonuclease Inhibitor"/>
    <property type="match status" value="1"/>
</dbReference>
<dbReference type="RefSeq" id="XP_060334403.1">
    <property type="nucleotide sequence ID" value="XM_060466058.1"/>
</dbReference>
<name>A0AA39NC62_ARMTA</name>
<dbReference type="SUPFAM" id="SSF52047">
    <property type="entry name" value="RNI-like"/>
    <property type="match status" value="1"/>
</dbReference>
<evidence type="ECO:0000313" key="2">
    <source>
        <dbReference type="EMBL" id="KAK0462937.1"/>
    </source>
</evidence>
<dbReference type="InterPro" id="IPR032675">
    <property type="entry name" value="LRR_dom_sf"/>
</dbReference>
<dbReference type="AlphaFoldDB" id="A0AA39NC62"/>
<protein>
    <recommendedName>
        <fullName evidence="4">F-box domain-containing protein</fullName>
    </recommendedName>
</protein>
<gene>
    <name evidence="2" type="ORF">EV420DRAFT_1145936</name>
</gene>
<keyword evidence="1" id="KW-0175">Coiled coil</keyword>
<organism evidence="2 3">
    <name type="scientific">Armillaria tabescens</name>
    <name type="common">Ringless honey mushroom</name>
    <name type="synonym">Agaricus tabescens</name>
    <dbReference type="NCBI Taxonomy" id="1929756"/>
    <lineage>
        <taxon>Eukaryota</taxon>
        <taxon>Fungi</taxon>
        <taxon>Dikarya</taxon>
        <taxon>Basidiomycota</taxon>
        <taxon>Agaricomycotina</taxon>
        <taxon>Agaricomycetes</taxon>
        <taxon>Agaricomycetidae</taxon>
        <taxon>Agaricales</taxon>
        <taxon>Marasmiineae</taxon>
        <taxon>Physalacriaceae</taxon>
        <taxon>Desarmillaria</taxon>
    </lineage>
</organism>
<evidence type="ECO:0008006" key="4">
    <source>
        <dbReference type="Google" id="ProtNLM"/>
    </source>
</evidence>
<evidence type="ECO:0000313" key="3">
    <source>
        <dbReference type="Proteomes" id="UP001175211"/>
    </source>
</evidence>
<proteinExistence type="predicted"/>